<accession>A0ACC0UUG8</accession>
<sequence>MLKDPLRMHRVELGGGHTVTATSSSSHTHSHPHPNSHSHSSRSHSHYQVSPSPAHWHPGGRGGNSGPSTSHAHNAHNHNASSQPIDGRYRSESSRPGSGCRDPLTLDAPAPAPAEKVDSGSSTSATDTQGGIPVKAATAVPGSSRAQRQQLERSSQSTAPAPRVTSQTVHFAVANAQGTGGSAATSNSSNNSRPNVNGFNSFSSPNIHSTTTTTTTTSTTDSTSSPFYSPGPPSVTPPPPPSSVPPLPSRSVPTAATQASAAVTATPQRHSTGALYTRFLSPEDRDFHAQPSSGNKRNKVSAGNNSSSNNHNSPGNLALSFLTGPLCPGISHLINAHYSVDTSSGSAASLPVSGGSGISATNTPADLTHSAPTAPTTSLHRFSLPAEASASTNSEMFTHSQPLVSSPPSGPHHSSANNNSSTSFNAPRTSRLRGLSYLRNYTANHLLSRDSSNTSSSSESGIVGSLTRSATTTSAATRPNQGNSNSTRNNRLTLVTSPTARTAPISANTTAPNSSSINPANAVNRPETVPEASPEPSPRDPMPTPVTEGNLIQSASAPLAQHTSSDVSESPSESSMTRQRASTTGQTSSATAAAATAAANAQAEMLPSLRLSAYYDPRSTRPSLTFPPISRTLPTGTETVRVGRYSERDSQSMSNMPGNLPSAAPVGFKSKVVSRRHCEFWYENGKWWIKDVKSSSGTFLNHIRLSPPSQESKPFPVNDGDIVQLGIDFKGGEEMIFRCVKMRLELNRGWQNKLNSFNVAAHKRLRTMGNTSAGATAASSSQDCSICLNSIAPCQSLFVAPCSHTWHFKCVRSLLTSPQYPIFICPNCRAGADLEADVEEPAEDWEKLGDDEDEQNEVVNETTNGEPSAPINTMVLDVPETHDAGPPSADATLALSPGGNRGNIPHAVSEPLPIKNAAPGSVRASPARDGRTPTPPVNGAEGPITPRNDAGPWVFDGSAGGSPNDNESNGEMRSIDAAADVVEDSPN</sequence>
<organism evidence="1 2">
    <name type="scientific">Trichothecium roseum</name>
    <dbReference type="NCBI Taxonomy" id="47278"/>
    <lineage>
        <taxon>Eukaryota</taxon>
        <taxon>Fungi</taxon>
        <taxon>Dikarya</taxon>
        <taxon>Ascomycota</taxon>
        <taxon>Pezizomycotina</taxon>
        <taxon>Sordariomycetes</taxon>
        <taxon>Hypocreomycetidae</taxon>
        <taxon>Hypocreales</taxon>
        <taxon>Hypocreales incertae sedis</taxon>
        <taxon>Trichothecium</taxon>
    </lineage>
</organism>
<gene>
    <name evidence="1" type="ORF">N3K66_007494</name>
</gene>
<name>A0ACC0UUG8_9HYPO</name>
<dbReference type="Proteomes" id="UP001163324">
    <property type="component" value="Chromosome 7"/>
</dbReference>
<keyword evidence="2" id="KW-1185">Reference proteome</keyword>
<proteinExistence type="predicted"/>
<evidence type="ECO:0000313" key="1">
    <source>
        <dbReference type="EMBL" id="KAI9897638.1"/>
    </source>
</evidence>
<evidence type="ECO:0000313" key="2">
    <source>
        <dbReference type="Proteomes" id="UP001163324"/>
    </source>
</evidence>
<dbReference type="EMBL" id="CM047946">
    <property type="protein sequence ID" value="KAI9897638.1"/>
    <property type="molecule type" value="Genomic_DNA"/>
</dbReference>
<reference evidence="1" key="1">
    <citation type="submission" date="2022-10" db="EMBL/GenBank/DDBJ databases">
        <title>Complete Genome of Trichothecium roseum strain YXFP-22015, a Plant Pathogen Isolated from Citrus.</title>
        <authorList>
            <person name="Wang Y."/>
            <person name="Zhu L."/>
        </authorList>
    </citation>
    <scope>NUCLEOTIDE SEQUENCE</scope>
    <source>
        <strain evidence="1">YXFP-22015</strain>
    </source>
</reference>
<protein>
    <submittedName>
        <fullName evidence="1">Uncharacterized protein</fullName>
    </submittedName>
</protein>
<comment type="caution">
    <text evidence="1">The sequence shown here is derived from an EMBL/GenBank/DDBJ whole genome shotgun (WGS) entry which is preliminary data.</text>
</comment>